<proteinExistence type="predicted"/>
<keyword evidence="1" id="KW-0812">Transmembrane</keyword>
<evidence type="ECO:0000313" key="3">
    <source>
        <dbReference type="Proteomes" id="UP000605846"/>
    </source>
</evidence>
<keyword evidence="3" id="KW-1185">Reference proteome</keyword>
<keyword evidence="1" id="KW-0472">Membrane</keyword>
<dbReference type="EMBL" id="JABAYA010000078">
    <property type="protein sequence ID" value="KAF7726495.1"/>
    <property type="molecule type" value="Genomic_DNA"/>
</dbReference>
<name>A0A8H7BT04_9FUNG</name>
<evidence type="ECO:0000256" key="1">
    <source>
        <dbReference type="SAM" id="Phobius"/>
    </source>
</evidence>
<organism evidence="2 3">
    <name type="scientific">Apophysomyces ossiformis</name>
    <dbReference type="NCBI Taxonomy" id="679940"/>
    <lineage>
        <taxon>Eukaryota</taxon>
        <taxon>Fungi</taxon>
        <taxon>Fungi incertae sedis</taxon>
        <taxon>Mucoromycota</taxon>
        <taxon>Mucoromycotina</taxon>
        <taxon>Mucoromycetes</taxon>
        <taxon>Mucorales</taxon>
        <taxon>Mucorineae</taxon>
        <taxon>Mucoraceae</taxon>
        <taxon>Apophysomyces</taxon>
    </lineage>
</organism>
<reference evidence="2" key="1">
    <citation type="submission" date="2020-01" db="EMBL/GenBank/DDBJ databases">
        <title>Genome Sequencing of Three Apophysomyces-Like Fungal Strains Confirms a Novel Fungal Genus in the Mucoromycota with divergent Burkholderia-like Endosymbiotic Bacteria.</title>
        <authorList>
            <person name="Stajich J.E."/>
            <person name="Macias A.M."/>
            <person name="Carter-House D."/>
            <person name="Lovett B."/>
            <person name="Kasson L.R."/>
            <person name="Berry K."/>
            <person name="Grigoriev I."/>
            <person name="Chang Y."/>
            <person name="Spatafora J."/>
            <person name="Kasson M.T."/>
        </authorList>
    </citation>
    <scope>NUCLEOTIDE SEQUENCE</scope>
    <source>
        <strain evidence="2">NRRL A-21654</strain>
    </source>
</reference>
<dbReference type="OrthoDB" id="413008at2759"/>
<protein>
    <submittedName>
        <fullName evidence="2">Uncharacterized protein</fullName>
    </submittedName>
</protein>
<dbReference type="AlphaFoldDB" id="A0A8H7BT04"/>
<evidence type="ECO:0000313" key="2">
    <source>
        <dbReference type="EMBL" id="KAF7726495.1"/>
    </source>
</evidence>
<feature type="transmembrane region" description="Helical" evidence="1">
    <location>
        <begin position="35"/>
        <end position="56"/>
    </location>
</feature>
<accession>A0A8H7BT04</accession>
<keyword evidence="1" id="KW-1133">Transmembrane helix</keyword>
<comment type="caution">
    <text evidence="2">The sequence shown here is derived from an EMBL/GenBank/DDBJ whole genome shotgun (WGS) entry which is preliminary data.</text>
</comment>
<gene>
    <name evidence="2" type="ORF">EC973_008730</name>
</gene>
<sequence length="68" mass="6822">MPSAFMLVPGSTGLRSGLAFDGTAGAGGDGAHFALTMIRAAIGIVIGLYLSTLIVFPTGKQHAIIGSF</sequence>
<dbReference type="Proteomes" id="UP000605846">
    <property type="component" value="Unassembled WGS sequence"/>
</dbReference>